<evidence type="ECO:0000256" key="2">
    <source>
        <dbReference type="SAM" id="Phobius"/>
    </source>
</evidence>
<gene>
    <name evidence="3" type="ORF">ENY07_00770</name>
</gene>
<evidence type="ECO:0000313" key="3">
    <source>
        <dbReference type="EMBL" id="HGC41751.1"/>
    </source>
</evidence>
<feature type="coiled-coil region" evidence="1">
    <location>
        <begin position="5"/>
        <end position="32"/>
    </location>
</feature>
<proteinExistence type="predicted"/>
<evidence type="ECO:0000256" key="1">
    <source>
        <dbReference type="SAM" id="Coils"/>
    </source>
</evidence>
<protein>
    <recommendedName>
        <fullName evidence="4">DUF1640 domain-containing protein</fullName>
    </recommendedName>
</protein>
<feature type="transmembrane region" description="Helical" evidence="2">
    <location>
        <begin position="71"/>
        <end position="95"/>
    </location>
</feature>
<sequence>METRLRHLEDTLPRLEALLTRMDDRLQKMENDTSEVKGRIAHLLTLGDKVDRLALDVAEVKGRVAHLPSTWVMIGTVLGGQLTLAALLVTTFRLLSPH</sequence>
<organism evidence="3">
    <name type="scientific">Acidicaldus sp</name>
    <dbReference type="NCBI Taxonomy" id="1872105"/>
    <lineage>
        <taxon>Bacteria</taxon>
        <taxon>Pseudomonadati</taxon>
        <taxon>Pseudomonadota</taxon>
        <taxon>Alphaproteobacteria</taxon>
        <taxon>Acetobacterales</taxon>
        <taxon>Acetobacteraceae</taxon>
        <taxon>Acidicaldus</taxon>
    </lineage>
</organism>
<keyword evidence="1" id="KW-0175">Coiled coil</keyword>
<comment type="caution">
    <text evidence="3">The sequence shown here is derived from an EMBL/GenBank/DDBJ whole genome shotgun (WGS) entry which is preliminary data.</text>
</comment>
<dbReference type="EMBL" id="DTQM01000014">
    <property type="protein sequence ID" value="HGC41751.1"/>
    <property type="molecule type" value="Genomic_DNA"/>
</dbReference>
<name>A0A8J4H6U4_9PROT</name>
<dbReference type="AlphaFoldDB" id="A0A8J4H6U4"/>
<keyword evidence="2" id="KW-1133">Transmembrane helix</keyword>
<keyword evidence="2" id="KW-0812">Transmembrane</keyword>
<reference evidence="3" key="1">
    <citation type="journal article" date="2020" name="mSystems">
        <title>Genome- and Community-Level Interaction Insights into Carbon Utilization and Element Cycling Functions of Hydrothermarchaeota in Hydrothermal Sediment.</title>
        <authorList>
            <person name="Zhou Z."/>
            <person name="Liu Y."/>
            <person name="Xu W."/>
            <person name="Pan J."/>
            <person name="Luo Z.H."/>
            <person name="Li M."/>
        </authorList>
    </citation>
    <scope>NUCLEOTIDE SEQUENCE</scope>
    <source>
        <strain evidence="3">SpSt-997</strain>
    </source>
</reference>
<accession>A0A8J4H6U4</accession>
<keyword evidence="2" id="KW-0472">Membrane</keyword>
<dbReference type="Gene3D" id="1.20.1480.30">
    <property type="entry name" value="Designed four-helix bundle protein"/>
    <property type="match status" value="1"/>
</dbReference>
<evidence type="ECO:0008006" key="4">
    <source>
        <dbReference type="Google" id="ProtNLM"/>
    </source>
</evidence>